<evidence type="ECO:0000256" key="1">
    <source>
        <dbReference type="SAM" id="SignalP"/>
    </source>
</evidence>
<protein>
    <submittedName>
        <fullName evidence="2">Uncharacterized protein</fullName>
    </submittedName>
</protein>
<dbReference type="AlphaFoldDB" id="A0AAX2UJL7"/>
<dbReference type="Proteomes" id="UP000321317">
    <property type="component" value="Unassembled WGS sequence"/>
</dbReference>
<evidence type="ECO:0000313" key="4">
    <source>
        <dbReference type="Proteomes" id="UP000306813"/>
    </source>
</evidence>
<reference evidence="3 5" key="2">
    <citation type="submission" date="2019-08" db="EMBL/GenBank/DDBJ databases">
        <title>Rapid identification of Enteric Bacteria from Whole Genome Sequences (WGS) using Average Nucleotide Identity (ANI).</title>
        <authorList>
            <person name="Lane C."/>
        </authorList>
    </citation>
    <scope>NUCLEOTIDE SEQUENCE [LARGE SCALE GENOMIC DNA]</scope>
    <source>
        <strain evidence="3 5">D4984</strain>
    </source>
</reference>
<accession>A0AAX2UJL7</accession>
<dbReference type="EMBL" id="VDBS01000062">
    <property type="protein sequence ID" value="TNB56035.1"/>
    <property type="molecule type" value="Genomic_DNA"/>
</dbReference>
<name>A0AAX2UJL7_9BACT</name>
<dbReference type="GeneID" id="52036833"/>
<organism evidence="2 4">
    <name type="scientific">Campylobacter helveticus</name>
    <dbReference type="NCBI Taxonomy" id="28898"/>
    <lineage>
        <taxon>Bacteria</taxon>
        <taxon>Pseudomonadati</taxon>
        <taxon>Campylobacterota</taxon>
        <taxon>Epsilonproteobacteria</taxon>
        <taxon>Campylobacterales</taxon>
        <taxon>Campylobacteraceae</taxon>
        <taxon>Campylobacter</taxon>
    </lineage>
</organism>
<proteinExistence type="predicted"/>
<evidence type="ECO:0000313" key="5">
    <source>
        <dbReference type="Proteomes" id="UP000321317"/>
    </source>
</evidence>
<keyword evidence="1" id="KW-0732">Signal</keyword>
<feature type="signal peptide" evidence="1">
    <location>
        <begin position="1"/>
        <end position="23"/>
    </location>
</feature>
<feature type="chain" id="PRO_5044004908" evidence="1">
    <location>
        <begin position="24"/>
        <end position="72"/>
    </location>
</feature>
<dbReference type="EMBL" id="VRMA01000054">
    <property type="protein sequence ID" value="TXK56520.1"/>
    <property type="molecule type" value="Genomic_DNA"/>
</dbReference>
<evidence type="ECO:0000313" key="3">
    <source>
        <dbReference type="EMBL" id="TXK56520.1"/>
    </source>
</evidence>
<sequence>MPMRKITLTLVTLAIFGASSAFAWGNPYLTPAQNLQNYRLCLNTKANGTESQKIIAQWACLTYYGIDTYPEG</sequence>
<gene>
    <name evidence="2" type="ORF">FDW42_08150</name>
    <name evidence="3" type="ORF">FVD16_06770</name>
</gene>
<evidence type="ECO:0000313" key="2">
    <source>
        <dbReference type="EMBL" id="TNB56035.1"/>
    </source>
</evidence>
<comment type="caution">
    <text evidence="2">The sequence shown here is derived from an EMBL/GenBank/DDBJ whole genome shotgun (WGS) entry which is preliminary data.</text>
</comment>
<reference evidence="2 4" key="1">
    <citation type="submission" date="2019-05" db="EMBL/GenBank/DDBJ databases">
        <title>Draft genomes of eight strains of Campylobacter helveticus isolated from cats and a dog in New Zealand.</title>
        <authorList>
            <person name="Bojanic K."/>
            <person name="Midwinter A.C."/>
            <person name="Biggs P.J."/>
            <person name="Acke E."/>
            <person name="Cornelius A.J."/>
            <person name="Marshall J.C."/>
        </authorList>
    </citation>
    <scope>NUCLEOTIDE SEQUENCE [LARGE SCALE GENOMIC DNA]</scope>
    <source>
        <strain evidence="2 4">ACP123b</strain>
    </source>
</reference>
<keyword evidence="5" id="KW-1185">Reference proteome</keyword>
<dbReference type="RefSeq" id="WP_131936458.1">
    <property type="nucleotide sequence ID" value="NZ_CAUWMG010000029.1"/>
</dbReference>
<dbReference type="Proteomes" id="UP000306813">
    <property type="component" value="Unassembled WGS sequence"/>
</dbReference>